<evidence type="ECO:0000256" key="5">
    <source>
        <dbReference type="ARBA" id="ARBA00023136"/>
    </source>
</evidence>
<dbReference type="GO" id="GO:0006886">
    <property type="term" value="P:intracellular protein transport"/>
    <property type="evidence" value="ECO:0007669"/>
    <property type="project" value="TreeGrafter"/>
</dbReference>
<evidence type="ECO:0008006" key="8">
    <source>
        <dbReference type="Google" id="ProtNLM"/>
    </source>
</evidence>
<sequence>FRPIMTSDNNLLGSGDQEAQLEEALKVVRREAFEMKRWLDRERLIDALKHAQTMLGELKTNNLSPKFYYRLYIDTTNELQHLESFLTDLAQRGKCPLELYENVQYAQSIVPRLYLMVTIGVVHMKAGMAGSEVLFDMMEMARGVQHPLRGLFLRNYLVSTTRNLLPDDAHLKKLEEGSVTDAIHFFLTNFGEMNKLWVRMQHQGPSREKEKRERERMELRILVGTNLVRLSQLENLNVDTYLTRVLPGILEQVVSCHDPISQEYLMECVIQVFPDEFHLASLREFLSACKELHEEVNMKNVLSCVMERVQTLAAAHKETQLFSLFAETAHSLISTRNMPTEDIISLHLSLSSLALKCYLDQVEYASTVYDSLLRILNEKGIAEQSSISPIGRELMRVLENATMAYGHVGRLVQLKSFEPLMNLLDMRARCRVSASILECMIDRELWIKNEEELTGFELLMTPLIDDDSIKLTKDDFEGEDFQDEQNTLGKGMHLIRFEGDDPDGQFLLLSLARKMVGRGGIHRIPFTLPPFLFALFKLAALYNEKKCDVENWDAKMRKVMVFAMNCIKKLHEIGGKSDMPLRLYIEAALVTDSIPFEDSPSIVYEFLSKSLSIVEEELSDSRSRLSSLFTLTSSIEKTRSLSHDDLLKLANHIALISSNLFKKADQVRALCSCASLFWSARYREDGGEEKEMRDGEKVHSVLTRALKMGAQCMEPIVQVELLMDMVTVMYSFHSDGCAQITEDSIVEVVGRVRDSKAQLEKSVESERMDGLLSRSLDAMEGNIVSRMRL</sequence>
<evidence type="ECO:0000313" key="7">
    <source>
        <dbReference type="Proteomes" id="UP001328107"/>
    </source>
</evidence>
<name>A0AAN4Z8V8_9BILA</name>
<keyword evidence="3" id="KW-0813">Transport</keyword>
<comment type="subcellular location">
    <subcellularLocation>
        <location evidence="1">Membrane</location>
        <topology evidence="1">Peripheral membrane protein</topology>
    </subcellularLocation>
</comment>
<comment type="caution">
    <text evidence="6">The sequence shown here is derived from an EMBL/GenBank/DDBJ whole genome shotgun (WGS) entry which is preliminary data.</text>
</comment>
<dbReference type="EMBL" id="BTRK01000002">
    <property type="protein sequence ID" value="GMR36668.1"/>
    <property type="molecule type" value="Genomic_DNA"/>
</dbReference>
<evidence type="ECO:0000256" key="4">
    <source>
        <dbReference type="ARBA" id="ARBA00022927"/>
    </source>
</evidence>
<dbReference type="GO" id="GO:0030906">
    <property type="term" value="C:retromer, cargo-selective complex"/>
    <property type="evidence" value="ECO:0007669"/>
    <property type="project" value="InterPro"/>
</dbReference>
<evidence type="ECO:0000256" key="2">
    <source>
        <dbReference type="ARBA" id="ARBA00006536"/>
    </source>
</evidence>
<evidence type="ECO:0000256" key="3">
    <source>
        <dbReference type="ARBA" id="ARBA00022448"/>
    </source>
</evidence>
<keyword evidence="7" id="KW-1185">Reference proteome</keyword>
<dbReference type="GO" id="GO:0042147">
    <property type="term" value="P:retrograde transport, endosome to Golgi"/>
    <property type="evidence" value="ECO:0007669"/>
    <property type="project" value="InterPro"/>
</dbReference>
<feature type="non-terminal residue" evidence="6">
    <location>
        <position position="1"/>
    </location>
</feature>
<dbReference type="PANTHER" id="PTHR11099">
    <property type="entry name" value="VACUOLAR SORTING PROTEIN 35"/>
    <property type="match status" value="1"/>
</dbReference>
<accession>A0AAN4Z8V8</accession>
<organism evidence="6 7">
    <name type="scientific">Pristionchus mayeri</name>
    <dbReference type="NCBI Taxonomy" id="1317129"/>
    <lineage>
        <taxon>Eukaryota</taxon>
        <taxon>Metazoa</taxon>
        <taxon>Ecdysozoa</taxon>
        <taxon>Nematoda</taxon>
        <taxon>Chromadorea</taxon>
        <taxon>Rhabditida</taxon>
        <taxon>Rhabditina</taxon>
        <taxon>Diplogasteromorpha</taxon>
        <taxon>Diplogasteroidea</taxon>
        <taxon>Neodiplogasteridae</taxon>
        <taxon>Pristionchus</taxon>
    </lineage>
</organism>
<dbReference type="GO" id="GO:0005770">
    <property type="term" value="C:late endosome"/>
    <property type="evidence" value="ECO:0007669"/>
    <property type="project" value="TreeGrafter"/>
</dbReference>
<dbReference type="Gene3D" id="1.25.40.660">
    <property type="entry name" value="Vacuolar protein sorting-associated protein 35, helical subcomplex Vps35-C"/>
    <property type="match status" value="1"/>
</dbReference>
<keyword evidence="4" id="KW-0653">Protein transport</keyword>
<dbReference type="InterPro" id="IPR005378">
    <property type="entry name" value="Vps35"/>
</dbReference>
<dbReference type="InterPro" id="IPR042491">
    <property type="entry name" value="Vps35_C"/>
</dbReference>
<dbReference type="PIRSF" id="PIRSF009375">
    <property type="entry name" value="Retromer_Vps35"/>
    <property type="match status" value="1"/>
</dbReference>
<gene>
    <name evidence="6" type="ORF">PMAYCL1PPCAC_06863</name>
</gene>
<comment type="similarity">
    <text evidence="2">Belongs to the VPS35 family.</text>
</comment>
<evidence type="ECO:0000313" key="6">
    <source>
        <dbReference type="EMBL" id="GMR36668.1"/>
    </source>
</evidence>
<proteinExistence type="inferred from homology"/>
<dbReference type="Proteomes" id="UP001328107">
    <property type="component" value="Unassembled WGS sequence"/>
</dbReference>
<dbReference type="PANTHER" id="PTHR11099:SF0">
    <property type="entry name" value="VACUOLAR PROTEIN SORTING-ASSOCIATED PROTEIN 35"/>
    <property type="match status" value="1"/>
</dbReference>
<dbReference type="GO" id="GO:0005829">
    <property type="term" value="C:cytosol"/>
    <property type="evidence" value="ECO:0007669"/>
    <property type="project" value="GOC"/>
</dbReference>
<dbReference type="AlphaFoldDB" id="A0AAN4Z8V8"/>
<protein>
    <recommendedName>
        <fullName evidence="8">Vacuolar protein sorting-associated protein 35</fullName>
    </recommendedName>
</protein>
<dbReference type="Pfam" id="PF03635">
    <property type="entry name" value="Vps35"/>
    <property type="match status" value="1"/>
</dbReference>
<reference evidence="7" key="1">
    <citation type="submission" date="2022-10" db="EMBL/GenBank/DDBJ databases">
        <title>Genome assembly of Pristionchus species.</title>
        <authorList>
            <person name="Yoshida K."/>
            <person name="Sommer R.J."/>
        </authorList>
    </citation>
    <scope>NUCLEOTIDE SEQUENCE [LARGE SCALE GENOMIC DNA]</scope>
    <source>
        <strain evidence="7">RS5460</strain>
    </source>
</reference>
<keyword evidence="5" id="KW-0472">Membrane</keyword>
<evidence type="ECO:0000256" key="1">
    <source>
        <dbReference type="ARBA" id="ARBA00004170"/>
    </source>
</evidence>